<gene>
    <name evidence="1" type="ORF">ANOM_000410</name>
</gene>
<proteinExistence type="predicted"/>
<reference evidence="1 2" key="1">
    <citation type="submission" date="2014-06" db="EMBL/GenBank/DDBJ databases">
        <title>The Genome of the Aflatoxigenic Filamentous Fungus Aspergillus nomius.</title>
        <authorList>
            <person name="Moore M.G."/>
            <person name="Shannon B.M."/>
            <person name="Brian M.M."/>
        </authorList>
    </citation>
    <scope>NUCLEOTIDE SEQUENCE [LARGE SCALE GENOMIC DNA]</scope>
    <source>
        <strain evidence="1 2">NRRL 13137</strain>
    </source>
</reference>
<dbReference type="InterPro" id="IPR011051">
    <property type="entry name" value="RmlC_Cupin_sf"/>
</dbReference>
<accession>A0A0L1JJ06</accession>
<evidence type="ECO:0000313" key="2">
    <source>
        <dbReference type="Proteomes" id="UP000037505"/>
    </source>
</evidence>
<dbReference type="InterPro" id="IPR014710">
    <property type="entry name" value="RmlC-like_jellyroll"/>
</dbReference>
<dbReference type="AlphaFoldDB" id="A0A0L1JJ06"/>
<dbReference type="Proteomes" id="UP000037505">
    <property type="component" value="Unassembled WGS sequence"/>
</dbReference>
<name>A0A0L1JJ06_ASPN3</name>
<dbReference type="PANTHER" id="PTHR36156">
    <property type="entry name" value="SLR2101 PROTEIN"/>
    <property type="match status" value="1"/>
</dbReference>
<dbReference type="SUPFAM" id="SSF51182">
    <property type="entry name" value="RmlC-like cupins"/>
    <property type="match status" value="1"/>
</dbReference>
<dbReference type="EMBL" id="JNOM01000003">
    <property type="protein sequence ID" value="KNG91373.1"/>
    <property type="molecule type" value="Genomic_DNA"/>
</dbReference>
<protein>
    <submittedName>
        <fullName evidence="1">Cupin domain protein</fullName>
    </submittedName>
</protein>
<dbReference type="InterPro" id="IPR047142">
    <property type="entry name" value="OryJ/VirC-like"/>
</dbReference>
<keyword evidence="2" id="KW-1185">Reference proteome</keyword>
<dbReference type="GeneID" id="26802214"/>
<comment type="caution">
    <text evidence="1">The sequence shown here is derived from an EMBL/GenBank/DDBJ whole genome shotgun (WGS) entry which is preliminary data.</text>
</comment>
<dbReference type="STRING" id="1509407.A0A0L1JJ06"/>
<dbReference type="OrthoDB" id="5840532at2759"/>
<dbReference type="Gene3D" id="2.60.120.10">
    <property type="entry name" value="Jelly Rolls"/>
    <property type="match status" value="1"/>
</dbReference>
<organism evidence="1 2">
    <name type="scientific">Aspergillus nomiae NRRL (strain ATCC 15546 / NRRL 13137 / CBS 260.88 / M93)</name>
    <dbReference type="NCBI Taxonomy" id="1509407"/>
    <lineage>
        <taxon>Eukaryota</taxon>
        <taxon>Fungi</taxon>
        <taxon>Dikarya</taxon>
        <taxon>Ascomycota</taxon>
        <taxon>Pezizomycotina</taxon>
        <taxon>Eurotiomycetes</taxon>
        <taxon>Eurotiomycetidae</taxon>
        <taxon>Eurotiales</taxon>
        <taxon>Aspergillaceae</taxon>
        <taxon>Aspergillus</taxon>
        <taxon>Aspergillus subgen. Circumdati</taxon>
    </lineage>
</organism>
<dbReference type="PANTHER" id="PTHR36156:SF2">
    <property type="entry name" value="CUPIN TYPE-2 DOMAIN-CONTAINING PROTEIN"/>
    <property type="match status" value="1"/>
</dbReference>
<dbReference type="RefSeq" id="XP_015412296.1">
    <property type="nucleotide sequence ID" value="XM_015545668.1"/>
</dbReference>
<evidence type="ECO:0000313" key="1">
    <source>
        <dbReference type="EMBL" id="KNG91373.1"/>
    </source>
</evidence>
<sequence>MGSLPEKDFPQVHRFITTHKEDGTPTFETKVPEPIEWERTNIGVDFFLAYTLSSFPAPLSHDADLNQYKEHLVNHPPFMIPGGASCATSTTTQAGELELEVEGGEKRLMKRGDVAVQRGTNHCWRNPSKTQFARALYIAMDAKPVIVNGQALGESLGEVKH</sequence>